<evidence type="ECO:0000256" key="6">
    <source>
        <dbReference type="RuleBase" id="RU367022"/>
    </source>
</evidence>
<keyword evidence="8" id="KW-1185">Reference proteome</keyword>
<dbReference type="Proteomes" id="UP001415857">
    <property type="component" value="Unassembled WGS sequence"/>
</dbReference>
<comment type="subcellular location">
    <subcellularLocation>
        <location evidence="6">Membrane</location>
        <topology evidence="6">Multi-pass membrane protein</topology>
    </subcellularLocation>
</comment>
<keyword evidence="4 6" id="KW-1133">Transmembrane helix</keyword>
<evidence type="ECO:0000256" key="1">
    <source>
        <dbReference type="ARBA" id="ARBA00006921"/>
    </source>
</evidence>
<keyword evidence="6" id="KW-0406">Ion transport</keyword>
<feature type="transmembrane region" description="Helical" evidence="6">
    <location>
        <begin position="54"/>
        <end position="73"/>
    </location>
</feature>
<organism evidence="7 8">
    <name type="scientific">Liquidambar formosana</name>
    <name type="common">Formosan gum</name>
    <dbReference type="NCBI Taxonomy" id="63359"/>
    <lineage>
        <taxon>Eukaryota</taxon>
        <taxon>Viridiplantae</taxon>
        <taxon>Streptophyta</taxon>
        <taxon>Embryophyta</taxon>
        <taxon>Tracheophyta</taxon>
        <taxon>Spermatophyta</taxon>
        <taxon>Magnoliopsida</taxon>
        <taxon>eudicotyledons</taxon>
        <taxon>Gunneridae</taxon>
        <taxon>Pentapetalae</taxon>
        <taxon>Saxifragales</taxon>
        <taxon>Altingiaceae</taxon>
        <taxon>Liquidambar</taxon>
    </lineage>
</organism>
<dbReference type="PANTHER" id="PTHR12483">
    <property type="entry name" value="SOLUTE CARRIER FAMILY 31 COPPER TRANSPORTERS"/>
    <property type="match status" value="1"/>
</dbReference>
<evidence type="ECO:0000313" key="8">
    <source>
        <dbReference type="Proteomes" id="UP001415857"/>
    </source>
</evidence>
<dbReference type="Pfam" id="PF04145">
    <property type="entry name" value="Ctr"/>
    <property type="match status" value="1"/>
</dbReference>
<keyword evidence="6" id="KW-0186">Copper</keyword>
<sequence length="155" mass="17241">MRGRVLIASLPEMNNSTGMSEMHMDQKMMTHLTFLWGKSTEIIFAGWPGQSFNMYVSSLIFVFALSFLVEWLSHTRLIKPGMNHIAAGLIQTVMYGFRVGLAYLVMLAVMSFNVGVLLAAVAGFTAGFLLFGSRAFMKSEMTPYEKPTDLPPLNC</sequence>
<accession>A0AAP0RMJ5</accession>
<keyword evidence="6" id="KW-0813">Transport</keyword>
<dbReference type="AlphaFoldDB" id="A0AAP0RMJ5"/>
<feature type="transmembrane region" description="Helical" evidence="6">
    <location>
        <begin position="85"/>
        <end position="106"/>
    </location>
</feature>
<dbReference type="InterPro" id="IPR007274">
    <property type="entry name" value="Cop_transporter"/>
</dbReference>
<protein>
    <recommendedName>
        <fullName evidence="6">Copper transport protein</fullName>
    </recommendedName>
</protein>
<proteinExistence type="inferred from homology"/>
<dbReference type="PANTHER" id="PTHR12483:SF83">
    <property type="entry name" value="COPPER TRANSPORT PROTEIN"/>
    <property type="match status" value="1"/>
</dbReference>
<dbReference type="GO" id="GO:0005886">
    <property type="term" value="C:plasma membrane"/>
    <property type="evidence" value="ECO:0007669"/>
    <property type="project" value="TreeGrafter"/>
</dbReference>
<evidence type="ECO:0000256" key="2">
    <source>
        <dbReference type="ARBA" id="ARBA00022692"/>
    </source>
</evidence>
<gene>
    <name evidence="7" type="ORF">L1049_012893</name>
</gene>
<evidence type="ECO:0000256" key="5">
    <source>
        <dbReference type="ARBA" id="ARBA00023136"/>
    </source>
</evidence>
<comment type="similarity">
    <text evidence="1 6">Belongs to the copper transporter (Ctr) (TC 1.A.56) family. SLC31A subfamily.</text>
</comment>
<evidence type="ECO:0000256" key="3">
    <source>
        <dbReference type="ARBA" id="ARBA00022796"/>
    </source>
</evidence>
<keyword evidence="3 6" id="KW-0187">Copper transport</keyword>
<keyword evidence="5 6" id="KW-0472">Membrane</keyword>
<name>A0AAP0RMJ5_LIQFO</name>
<reference evidence="7 8" key="1">
    <citation type="journal article" date="2024" name="Plant J.">
        <title>Genome sequences and population genomics reveal climatic adaptation and genomic divergence between two closely related sweetgum species.</title>
        <authorList>
            <person name="Xu W.Q."/>
            <person name="Ren C.Q."/>
            <person name="Zhang X.Y."/>
            <person name="Comes H.P."/>
            <person name="Liu X.H."/>
            <person name="Li Y.G."/>
            <person name="Kettle C.J."/>
            <person name="Jalonen R."/>
            <person name="Gaisberger H."/>
            <person name="Ma Y.Z."/>
            <person name="Qiu Y.X."/>
        </authorList>
    </citation>
    <scope>NUCLEOTIDE SEQUENCE [LARGE SCALE GENOMIC DNA]</scope>
    <source>
        <strain evidence="7">Hangzhou</strain>
    </source>
</reference>
<dbReference type="GO" id="GO:0005375">
    <property type="term" value="F:copper ion transmembrane transporter activity"/>
    <property type="evidence" value="ECO:0007669"/>
    <property type="project" value="UniProtKB-UniRule"/>
</dbReference>
<evidence type="ECO:0000313" key="7">
    <source>
        <dbReference type="EMBL" id="KAK9279215.1"/>
    </source>
</evidence>
<evidence type="ECO:0000256" key="4">
    <source>
        <dbReference type="ARBA" id="ARBA00022989"/>
    </source>
</evidence>
<feature type="transmembrane region" description="Helical" evidence="6">
    <location>
        <begin position="112"/>
        <end position="131"/>
    </location>
</feature>
<dbReference type="EMBL" id="JBBPBK010000008">
    <property type="protein sequence ID" value="KAK9279215.1"/>
    <property type="molecule type" value="Genomic_DNA"/>
</dbReference>
<keyword evidence="2 6" id="KW-0812">Transmembrane</keyword>
<comment type="caution">
    <text evidence="7">The sequence shown here is derived from an EMBL/GenBank/DDBJ whole genome shotgun (WGS) entry which is preliminary data.</text>
</comment>